<name>A0A9E4P5Y0_9GAMM</name>
<dbReference type="AlphaFoldDB" id="A0A9E4P5Y0"/>
<accession>A0A9E4P5Y0</accession>
<organism evidence="2 3">
    <name type="scientific">Candidatus Thiodiazotropha taylori</name>
    <dbReference type="NCBI Taxonomy" id="2792791"/>
    <lineage>
        <taxon>Bacteria</taxon>
        <taxon>Pseudomonadati</taxon>
        <taxon>Pseudomonadota</taxon>
        <taxon>Gammaproteobacteria</taxon>
        <taxon>Chromatiales</taxon>
        <taxon>Sedimenticolaceae</taxon>
        <taxon>Candidatus Thiodiazotropha</taxon>
    </lineage>
</organism>
<dbReference type="InterPro" id="IPR001279">
    <property type="entry name" value="Metallo-B-lactamas"/>
</dbReference>
<dbReference type="SUPFAM" id="SSF56281">
    <property type="entry name" value="Metallo-hydrolase/oxidoreductase"/>
    <property type="match status" value="1"/>
</dbReference>
<evidence type="ECO:0000313" key="2">
    <source>
        <dbReference type="EMBL" id="MCG7949505.1"/>
    </source>
</evidence>
<dbReference type="PANTHER" id="PTHR42951">
    <property type="entry name" value="METALLO-BETA-LACTAMASE DOMAIN-CONTAINING"/>
    <property type="match status" value="1"/>
</dbReference>
<comment type="similarity">
    <text evidence="1">Belongs to the metallo-beta-lactamase superfamily. Class-B beta-lactamase family.</text>
</comment>
<dbReference type="Gene3D" id="3.60.15.10">
    <property type="entry name" value="Ribonuclease Z/Hydroxyacylglutathione hydrolase-like"/>
    <property type="match status" value="1"/>
</dbReference>
<dbReference type="InterPro" id="IPR050855">
    <property type="entry name" value="NDM-1-like"/>
</dbReference>
<dbReference type="SMART" id="SM00849">
    <property type="entry name" value="Lactamase_B"/>
    <property type="match status" value="1"/>
</dbReference>
<evidence type="ECO:0000313" key="3">
    <source>
        <dbReference type="Proteomes" id="UP000886667"/>
    </source>
</evidence>
<dbReference type="NCBIfam" id="TIGR04558">
    <property type="entry name" value="SoxH_rel_PQQ_1"/>
    <property type="match status" value="1"/>
</dbReference>
<comment type="caution">
    <text evidence="2">The sequence shown here is derived from an EMBL/GenBank/DDBJ whole genome shotgun (WGS) entry which is preliminary data.</text>
</comment>
<dbReference type="CDD" id="cd16282">
    <property type="entry name" value="metallo-hydrolase-like_MBL-fold"/>
    <property type="match status" value="1"/>
</dbReference>
<gene>
    <name evidence="2" type="ORF">JAZ07_24480</name>
</gene>
<proteinExistence type="inferred from homology"/>
<dbReference type="Proteomes" id="UP000886667">
    <property type="component" value="Unassembled WGS sequence"/>
</dbReference>
<sequence>MRSLVFIAVMLLAGLCQAVERDYKLKPQQIADNTYVLIGHEEHFSFANGGNIVNTGFIVTEAGVVVIDSGPSRLYGEQLIAAIAQVTDKPVVKLFITHMHPDHFLGNQAFEGLPIAALEKTQDGIRLMGETFNDNLYRLVGSWMKGTRVVAPNQQVEPGLQEIGGHRLQLIAMQGHTGADLAILDQTSGVLFAGDLVFYGRTPTTPHANLDNWQSALEQLRKLDFKVMVPGHGAPVTSEVAISQTSSYLSWLQHYLKKQADSGAAMAELLQPDAPQNLRELAVFKDEYTRSLSHLYPALEAKALADGKVEQQQ</sequence>
<reference evidence="2" key="1">
    <citation type="journal article" date="2021" name="Proc. Natl. Acad. Sci. U.S.A.">
        <title>Global biogeography of chemosynthetic symbionts reveals both localized and globally distributed symbiont groups. .</title>
        <authorList>
            <person name="Osvatic J.T."/>
            <person name="Wilkins L.G.E."/>
            <person name="Leibrecht L."/>
            <person name="Leray M."/>
            <person name="Zauner S."/>
            <person name="Polzin J."/>
            <person name="Camacho Y."/>
            <person name="Gros O."/>
            <person name="van Gils J.A."/>
            <person name="Eisen J.A."/>
            <person name="Petersen J.M."/>
            <person name="Yuen B."/>
        </authorList>
    </citation>
    <scope>NUCLEOTIDE SEQUENCE</scope>
    <source>
        <strain evidence="2">MAGclacostrist064TRANS</strain>
    </source>
</reference>
<dbReference type="Pfam" id="PF00753">
    <property type="entry name" value="Lactamase_B"/>
    <property type="match status" value="1"/>
</dbReference>
<dbReference type="EMBL" id="JAEPCM010000928">
    <property type="protein sequence ID" value="MCG7949505.1"/>
    <property type="molecule type" value="Genomic_DNA"/>
</dbReference>
<dbReference type="InterPro" id="IPR036866">
    <property type="entry name" value="RibonucZ/Hydroxyglut_hydro"/>
</dbReference>
<dbReference type="PANTHER" id="PTHR42951:SF4">
    <property type="entry name" value="ACYL-COENZYME A THIOESTERASE MBLAC2"/>
    <property type="match status" value="1"/>
</dbReference>
<dbReference type="InterPro" id="IPR030811">
    <property type="entry name" value="SoxH-rel_PQQ_1"/>
</dbReference>
<evidence type="ECO:0000256" key="1">
    <source>
        <dbReference type="ARBA" id="ARBA00005250"/>
    </source>
</evidence>
<protein>
    <submittedName>
        <fullName evidence="2">Quinoprotein relay system zinc metallohydrolase 1</fullName>
    </submittedName>
</protein>
<dbReference type="GO" id="GO:0017001">
    <property type="term" value="P:antibiotic catabolic process"/>
    <property type="evidence" value="ECO:0007669"/>
    <property type="project" value="UniProtKB-ARBA"/>
</dbReference>